<feature type="transmembrane region" description="Helical" evidence="8">
    <location>
        <begin position="385"/>
        <end position="403"/>
    </location>
</feature>
<keyword evidence="3" id="KW-0813">Transport</keyword>
<dbReference type="Proteomes" id="UP000242329">
    <property type="component" value="Unassembled WGS sequence"/>
</dbReference>
<dbReference type="Pfam" id="PF00860">
    <property type="entry name" value="Xan_ur_permease"/>
    <property type="match status" value="1"/>
</dbReference>
<feature type="transmembrane region" description="Helical" evidence="8">
    <location>
        <begin position="353"/>
        <end position="373"/>
    </location>
</feature>
<evidence type="ECO:0000256" key="6">
    <source>
        <dbReference type="ARBA" id="ARBA00022989"/>
    </source>
</evidence>
<evidence type="ECO:0000256" key="3">
    <source>
        <dbReference type="ARBA" id="ARBA00022448"/>
    </source>
</evidence>
<dbReference type="InterPro" id="IPR017588">
    <property type="entry name" value="UacT-like"/>
</dbReference>
<feature type="transmembrane region" description="Helical" evidence="8">
    <location>
        <begin position="253"/>
        <end position="273"/>
    </location>
</feature>
<dbReference type="InterPro" id="IPR006043">
    <property type="entry name" value="NCS2"/>
</dbReference>
<feature type="transmembrane region" description="Helical" evidence="8">
    <location>
        <begin position="59"/>
        <end position="78"/>
    </location>
</feature>
<dbReference type="PROSITE" id="PS01116">
    <property type="entry name" value="XANTH_URACIL_PERMASE"/>
    <property type="match status" value="1"/>
</dbReference>
<dbReference type="PANTHER" id="PTHR42810">
    <property type="entry name" value="PURINE PERMEASE C1399.01C-RELATED"/>
    <property type="match status" value="1"/>
</dbReference>
<keyword evidence="5 8" id="KW-0812">Transmembrane</keyword>
<feature type="transmembrane region" description="Helical" evidence="8">
    <location>
        <begin position="110"/>
        <end position="130"/>
    </location>
</feature>
<dbReference type="NCBIfam" id="NF037981">
    <property type="entry name" value="NCS2_1"/>
    <property type="match status" value="1"/>
</dbReference>
<dbReference type="EMBL" id="FQWY01000020">
    <property type="protein sequence ID" value="SHG96146.1"/>
    <property type="molecule type" value="Genomic_DNA"/>
</dbReference>
<evidence type="ECO:0000313" key="9">
    <source>
        <dbReference type="EMBL" id="SHG96146.1"/>
    </source>
</evidence>
<organism evidence="9 10">
    <name type="scientific">Thermosyntropha lipolytica DSM 11003</name>
    <dbReference type="NCBI Taxonomy" id="1123382"/>
    <lineage>
        <taxon>Bacteria</taxon>
        <taxon>Bacillati</taxon>
        <taxon>Bacillota</taxon>
        <taxon>Clostridia</taxon>
        <taxon>Eubacteriales</taxon>
        <taxon>Syntrophomonadaceae</taxon>
        <taxon>Thermosyntropha</taxon>
    </lineage>
</organism>
<protein>
    <submittedName>
        <fullName evidence="9">Nucleobase:cation symporter-2, NCS2 family</fullName>
    </submittedName>
</protein>
<sequence length="451" mass="47246">MADVKTMRDQELIYQLDGKPSLGVAIPLGMQHVLAMFIGNIAPIIIITNLLGIPQEQKVIMLQCAMIFAGLVTLVQIYPIGPVGARLPIVVGTSFAFVPSAIAVGKAYGIAAILCASFIGSFAALLLGIFIKNLRRFFPPLVTGTVLIAIGLSLMPVGVNYFAGGVGKPDYGSPENLLLGFIVLITVILLQRFAKGILNVAAILIALVLGYLIAIPMGKVDFNVVAQAAWISFPRPLMFGFEFHLDAVIKFAIVYLIVALEIIGNLSAITFVAENREANEREMGGAIIADALGSALAALFNSMPLNSYGQNAGIIALTRVVNRFAVATGAIFLILAGIIPKVGAVAAAMPPSVLGGAVIIVFAMIMITGMKMIASSGFTPRNTTILAIAFGVGLSFSFVPAAVEHMPGFLKAFLEDGVVAAGILALILNAVFPEDKKEAAVKVEAAAQTAH</sequence>
<evidence type="ECO:0000256" key="4">
    <source>
        <dbReference type="ARBA" id="ARBA00022475"/>
    </source>
</evidence>
<dbReference type="STRING" id="1123382.SAMN02745221_01355"/>
<dbReference type="NCBIfam" id="TIGR03173">
    <property type="entry name" value="pbuX"/>
    <property type="match status" value="1"/>
</dbReference>
<dbReference type="RefSeq" id="WP_143156886.1">
    <property type="nucleotide sequence ID" value="NZ_FQWY01000020.1"/>
</dbReference>
<feature type="transmembrane region" description="Helical" evidence="8">
    <location>
        <begin position="137"/>
        <end position="159"/>
    </location>
</feature>
<feature type="transmembrane region" description="Helical" evidence="8">
    <location>
        <begin position="33"/>
        <end position="53"/>
    </location>
</feature>
<dbReference type="NCBIfam" id="TIGR00801">
    <property type="entry name" value="ncs2"/>
    <property type="match status" value="1"/>
</dbReference>
<reference evidence="10" key="1">
    <citation type="submission" date="2016-11" db="EMBL/GenBank/DDBJ databases">
        <authorList>
            <person name="Varghese N."/>
            <person name="Submissions S."/>
        </authorList>
    </citation>
    <scope>NUCLEOTIDE SEQUENCE [LARGE SCALE GENOMIC DNA]</scope>
    <source>
        <strain evidence="10">DSM 11003</strain>
    </source>
</reference>
<dbReference type="PANTHER" id="PTHR42810:SF2">
    <property type="entry name" value="PURINE PERMEASE C1399.01C-RELATED"/>
    <property type="match status" value="1"/>
</dbReference>
<comment type="subcellular location">
    <subcellularLocation>
        <location evidence="1">Cell membrane</location>
        <topology evidence="1">Multi-pass membrane protein</topology>
    </subcellularLocation>
</comment>
<feature type="transmembrane region" description="Helical" evidence="8">
    <location>
        <begin position="171"/>
        <end position="190"/>
    </location>
</feature>
<accession>A0A1M5P2U5</accession>
<proteinExistence type="inferred from homology"/>
<feature type="transmembrane region" description="Helical" evidence="8">
    <location>
        <begin position="409"/>
        <end position="432"/>
    </location>
</feature>
<evidence type="ECO:0000256" key="8">
    <source>
        <dbReference type="SAM" id="Phobius"/>
    </source>
</evidence>
<keyword evidence="4" id="KW-1003">Cell membrane</keyword>
<dbReference type="OrthoDB" id="9805749at2"/>
<evidence type="ECO:0000256" key="5">
    <source>
        <dbReference type="ARBA" id="ARBA00022692"/>
    </source>
</evidence>
<dbReference type="GO" id="GO:0005886">
    <property type="term" value="C:plasma membrane"/>
    <property type="evidence" value="ECO:0007669"/>
    <property type="project" value="UniProtKB-SubCell"/>
</dbReference>
<keyword evidence="7 8" id="KW-0472">Membrane</keyword>
<evidence type="ECO:0000256" key="2">
    <source>
        <dbReference type="ARBA" id="ARBA00008821"/>
    </source>
</evidence>
<keyword evidence="10" id="KW-1185">Reference proteome</keyword>
<feature type="transmembrane region" description="Helical" evidence="8">
    <location>
        <begin position="197"/>
        <end position="218"/>
    </location>
</feature>
<dbReference type="InterPro" id="IPR006042">
    <property type="entry name" value="Xan_ur_permease"/>
</dbReference>
<name>A0A1M5P2U5_9FIRM</name>
<dbReference type="GO" id="GO:0042907">
    <property type="term" value="F:xanthine transmembrane transporter activity"/>
    <property type="evidence" value="ECO:0007669"/>
    <property type="project" value="TreeGrafter"/>
</dbReference>
<dbReference type="AlphaFoldDB" id="A0A1M5P2U5"/>
<evidence type="ECO:0000313" key="10">
    <source>
        <dbReference type="Proteomes" id="UP000242329"/>
    </source>
</evidence>
<comment type="similarity">
    <text evidence="2">Belongs to the nucleobase:cation symporter-2 (NCS2) (TC 2.A.40) family.</text>
</comment>
<feature type="transmembrane region" description="Helical" evidence="8">
    <location>
        <begin position="324"/>
        <end position="347"/>
    </location>
</feature>
<gene>
    <name evidence="9" type="ORF">SAMN02745221_01355</name>
</gene>
<evidence type="ECO:0000256" key="1">
    <source>
        <dbReference type="ARBA" id="ARBA00004651"/>
    </source>
</evidence>
<keyword evidence="6 8" id="KW-1133">Transmembrane helix</keyword>
<evidence type="ECO:0000256" key="7">
    <source>
        <dbReference type="ARBA" id="ARBA00023136"/>
    </source>
</evidence>